<feature type="compositionally biased region" description="Low complexity" evidence="10">
    <location>
        <begin position="138"/>
        <end position="147"/>
    </location>
</feature>
<evidence type="ECO:0000256" key="8">
    <source>
        <dbReference type="ARBA" id="ARBA00064817"/>
    </source>
</evidence>
<feature type="compositionally biased region" description="Basic and acidic residues" evidence="10">
    <location>
        <begin position="964"/>
        <end position="977"/>
    </location>
</feature>
<dbReference type="PROSITE" id="PS01159">
    <property type="entry name" value="WW_DOMAIN_1"/>
    <property type="match status" value="1"/>
</dbReference>
<reference evidence="13 14" key="1">
    <citation type="submission" date="2020-04" db="EMBL/GenBank/DDBJ databases">
        <title>Plant Genome Project.</title>
        <authorList>
            <person name="Zhang R.-G."/>
        </authorList>
    </citation>
    <scope>NUCLEOTIDE SEQUENCE [LARGE SCALE GENOMIC DNA]</scope>
    <source>
        <strain evidence="13">YNK0</strain>
        <tissue evidence="13">Leaf</tissue>
    </source>
</reference>
<accession>A0A834ZWB0</accession>
<dbReference type="CDD" id="cd00201">
    <property type="entry name" value="WW"/>
    <property type="match status" value="2"/>
</dbReference>
<evidence type="ECO:0000259" key="12">
    <source>
        <dbReference type="PROSITE" id="PS51676"/>
    </source>
</evidence>
<keyword evidence="9" id="KW-0175">Coiled coil</keyword>
<feature type="domain" description="WW" evidence="11">
    <location>
        <begin position="243"/>
        <end position="276"/>
    </location>
</feature>
<feature type="compositionally biased region" description="Polar residues" evidence="10">
    <location>
        <begin position="80"/>
        <end position="95"/>
    </location>
</feature>
<feature type="compositionally biased region" description="Basic and acidic residues" evidence="10">
    <location>
        <begin position="993"/>
        <end position="1003"/>
    </location>
</feature>
<dbReference type="PANTHER" id="PTHR11864:SF0">
    <property type="entry name" value="PRP40 PRE-MRNA PROCESSING FACTOR 40 HOMOLOG A (YEAST)"/>
    <property type="match status" value="1"/>
</dbReference>
<feature type="domain" description="FF" evidence="12">
    <location>
        <begin position="674"/>
        <end position="729"/>
    </location>
</feature>
<evidence type="ECO:0000256" key="1">
    <source>
        <dbReference type="ARBA" id="ARBA00004123"/>
    </source>
</evidence>
<feature type="compositionally biased region" description="Basic residues" evidence="10">
    <location>
        <begin position="1004"/>
        <end position="1019"/>
    </location>
</feature>
<comment type="similarity">
    <text evidence="7">Belongs to the PRPF40 family.</text>
</comment>
<feature type="compositionally biased region" description="Polar residues" evidence="10">
    <location>
        <begin position="162"/>
        <end position="174"/>
    </location>
</feature>
<feature type="region of interest" description="Disordered" evidence="10">
    <location>
        <begin position="234"/>
        <end position="253"/>
    </location>
</feature>
<feature type="domain" description="FF" evidence="12">
    <location>
        <begin position="607"/>
        <end position="662"/>
    </location>
</feature>
<gene>
    <name evidence="13" type="ORF">HHK36_002781</name>
</gene>
<dbReference type="OrthoDB" id="187617at2759"/>
<dbReference type="PROSITE" id="PS50020">
    <property type="entry name" value="WW_DOMAIN_2"/>
    <property type="match status" value="2"/>
</dbReference>
<evidence type="ECO:0000256" key="9">
    <source>
        <dbReference type="SAM" id="Coils"/>
    </source>
</evidence>
<feature type="region of interest" description="Disordered" evidence="10">
    <location>
        <begin position="200"/>
        <end position="222"/>
    </location>
</feature>
<dbReference type="Gene3D" id="1.10.10.440">
    <property type="entry name" value="FF domain"/>
    <property type="match status" value="5"/>
</dbReference>
<keyword evidence="4" id="KW-0508">mRNA splicing</keyword>
<name>A0A834ZWB0_TETSI</name>
<feature type="domain" description="FF" evidence="12">
    <location>
        <begin position="540"/>
        <end position="594"/>
    </location>
</feature>
<dbReference type="Proteomes" id="UP000655225">
    <property type="component" value="Unassembled WGS sequence"/>
</dbReference>
<feature type="compositionally biased region" description="Low complexity" evidence="10">
    <location>
        <begin position="96"/>
        <end position="107"/>
    </location>
</feature>
<dbReference type="FunFam" id="1.10.10.440:FF:000026">
    <property type="entry name" value="Pre-mRNA-processing protein 40A"/>
    <property type="match status" value="1"/>
</dbReference>
<dbReference type="InterPro" id="IPR001202">
    <property type="entry name" value="WW_dom"/>
</dbReference>
<evidence type="ECO:0000256" key="7">
    <source>
        <dbReference type="ARBA" id="ARBA00061317"/>
    </source>
</evidence>
<evidence type="ECO:0000256" key="5">
    <source>
        <dbReference type="ARBA" id="ARBA00023242"/>
    </source>
</evidence>
<dbReference type="GO" id="GO:0071004">
    <property type="term" value="C:U2-type prespliceosome"/>
    <property type="evidence" value="ECO:0007669"/>
    <property type="project" value="TreeGrafter"/>
</dbReference>
<evidence type="ECO:0000256" key="3">
    <source>
        <dbReference type="ARBA" id="ARBA00022737"/>
    </source>
</evidence>
<evidence type="ECO:0000256" key="4">
    <source>
        <dbReference type="ARBA" id="ARBA00023187"/>
    </source>
</evidence>
<dbReference type="SMART" id="SM00441">
    <property type="entry name" value="FF"/>
    <property type="match status" value="5"/>
</dbReference>
<feature type="region of interest" description="Disordered" evidence="10">
    <location>
        <begin position="80"/>
        <end position="174"/>
    </location>
</feature>
<dbReference type="GO" id="GO:0003723">
    <property type="term" value="F:RNA binding"/>
    <property type="evidence" value="ECO:0007669"/>
    <property type="project" value="TreeGrafter"/>
</dbReference>
<dbReference type="EMBL" id="JABCRI010000002">
    <property type="protein sequence ID" value="KAF8410256.1"/>
    <property type="molecule type" value="Genomic_DNA"/>
</dbReference>
<feature type="domain" description="FF" evidence="12">
    <location>
        <begin position="747"/>
        <end position="810"/>
    </location>
</feature>
<feature type="domain" description="WW" evidence="11">
    <location>
        <begin position="284"/>
        <end position="323"/>
    </location>
</feature>
<dbReference type="InterPro" id="IPR002713">
    <property type="entry name" value="FF_domain"/>
</dbReference>
<keyword evidence="14" id="KW-1185">Reference proteome</keyword>
<feature type="compositionally biased region" description="Basic and acidic residues" evidence="10">
    <location>
        <begin position="941"/>
        <end position="956"/>
    </location>
</feature>
<feature type="compositionally biased region" description="Polar residues" evidence="10">
    <location>
        <begin position="128"/>
        <end position="137"/>
    </location>
</feature>
<protein>
    <recommendedName>
        <fullName evidence="15">Pre-mRNA-processing protein 40A-like</fullName>
    </recommendedName>
</protein>
<feature type="compositionally biased region" description="Basic and acidic residues" evidence="10">
    <location>
        <begin position="1037"/>
        <end position="1046"/>
    </location>
</feature>
<dbReference type="FunFam" id="1.10.10.440:FF:000013">
    <property type="entry name" value="pre-mRNA-processing protein 40A isoform X1"/>
    <property type="match status" value="1"/>
</dbReference>
<dbReference type="InterPro" id="IPR039726">
    <property type="entry name" value="Prp40-like"/>
</dbReference>
<evidence type="ECO:0000259" key="11">
    <source>
        <dbReference type="PROSITE" id="PS50020"/>
    </source>
</evidence>
<evidence type="ECO:0000256" key="6">
    <source>
        <dbReference type="ARBA" id="ARBA00056384"/>
    </source>
</evidence>
<keyword evidence="5" id="KW-0539">Nucleus</keyword>
<dbReference type="GO" id="GO:0070063">
    <property type="term" value="F:RNA polymerase binding"/>
    <property type="evidence" value="ECO:0007669"/>
    <property type="project" value="UniProtKB-ARBA"/>
</dbReference>
<dbReference type="FunFam" id="1.10.10.440:FF:000019">
    <property type="entry name" value="Pre-mRNA-processing protein 40A"/>
    <property type="match status" value="1"/>
</dbReference>
<keyword evidence="3" id="KW-0677">Repeat</keyword>
<dbReference type="SUPFAM" id="SSF81698">
    <property type="entry name" value="FF domain"/>
    <property type="match status" value="5"/>
</dbReference>
<organism evidence="13 14">
    <name type="scientific">Tetracentron sinense</name>
    <name type="common">Spur-leaf</name>
    <dbReference type="NCBI Taxonomy" id="13715"/>
    <lineage>
        <taxon>Eukaryota</taxon>
        <taxon>Viridiplantae</taxon>
        <taxon>Streptophyta</taxon>
        <taxon>Embryophyta</taxon>
        <taxon>Tracheophyta</taxon>
        <taxon>Spermatophyta</taxon>
        <taxon>Magnoliopsida</taxon>
        <taxon>Trochodendrales</taxon>
        <taxon>Trochodendraceae</taxon>
        <taxon>Tetracentron</taxon>
    </lineage>
</organism>
<evidence type="ECO:0000256" key="2">
    <source>
        <dbReference type="ARBA" id="ARBA00022664"/>
    </source>
</evidence>
<dbReference type="Gene3D" id="2.20.70.10">
    <property type="match status" value="2"/>
</dbReference>
<comment type="caution">
    <text evidence="13">The sequence shown here is derived from an EMBL/GenBank/DDBJ whole genome shotgun (WGS) entry which is preliminary data.</text>
</comment>
<dbReference type="OMA" id="RDEIFQD"/>
<dbReference type="AlphaFoldDB" id="A0A834ZWB0"/>
<sequence>MKDQDIGASLFGTKVVIRMNGKSIMMQKDVMVSELFAEVCLFAEMANNPQSSGAQFRPVVPAQQAQSFIPAASQQFRPVGQGISTSNVGMPSAHSQQLQFPQQMQQLPPRPGQPGLGPPSQAIPMPYVQSNRPFTSGSPQPQQSSQSLNNHMPGLGGPGMPVSSSYTFAPSSYGQPQNSISALSQYQAISQMHVSAIPAGGQSWSSSGGQTATPVTPVQQTSEHPSVTVATVPATNVQPNPSQQSSSDWQEHTSADGRRYYYNKKTRQSSWEKPLELMTPIERADASTVWKEFTTPEGRKCVILLLYYYNKVTKQSKWTIPEELKVSQHDLFTQHYLFLNIFSCGSLKPCFEHTCFQLARDQAEKAPGQGIQLEKAITSHAPAAVAVSSVDTPSNPAISVSSASSSMISAVASSPVQVTPVVAVVNQPPVMASGSPAVPVVPSPVATNAIGVQSPVGTVTPLPAAVSGSAGVPVPMVNITTPPTSTFENRSPHDVANSVDGASVQDIEEAKKSMAVAGKINTTLLDEKAVDDEPLVYATKLEAKNAFKALLESSNVESDWTWEQAMRVIINDKRYGALKTLGERKQAFNEYLGQKKKQEAEVRRIKQKKAREEFLKMLEESKELTSSIKWSKAVTMFEDDERFKAVERGRDREDLYENYLVELQKKERTKALEDHKRNKMEFRKFLESCDFIKANSQWRKIQDRLEDDERCSRLEKIDRLDIFQEYIHDLEKEEEEHRKIQKEQLRRVERKNRDEFRKLMEGHVTAGTLTAKTHWREYCMKVKDLPAYVAVSSNTSGSTPKDLFEDVAEELEKQYLEDKSRIKDAMKLGKITMASTWTLEDFKAAILEDVSSPPISDINLKLVFDELIERVKEKEEKEAKKRQRLADDFSDLLYSVKEITASSKWEDCKPLFEDSQEYRSIGEESFRREIFEEYITHLQEKAKEKERKREEEKSENVDVTDGYGFKEDKKREKEKEKDKKHRKRHQSALDDVSSDKDDKEESKKSRRHGSDRKKSKKHAYSPESDSESRHKRHRRDHRDGSRRNGNYEELEDGELGEDGEIR</sequence>
<feature type="region of interest" description="Disordered" evidence="10">
    <location>
        <begin position="941"/>
        <end position="1062"/>
    </location>
</feature>
<dbReference type="Pfam" id="PF25432">
    <property type="entry name" value="FF_PRPF40A"/>
    <property type="match status" value="1"/>
</dbReference>
<feature type="compositionally biased region" description="Low complexity" evidence="10">
    <location>
        <begin position="200"/>
        <end position="221"/>
    </location>
</feature>
<dbReference type="Pfam" id="PF01846">
    <property type="entry name" value="FF"/>
    <property type="match status" value="5"/>
</dbReference>
<dbReference type="GO" id="GO:0005685">
    <property type="term" value="C:U1 snRNP"/>
    <property type="evidence" value="ECO:0007669"/>
    <property type="project" value="TreeGrafter"/>
</dbReference>
<dbReference type="InterPro" id="IPR036517">
    <property type="entry name" value="FF_domain_sf"/>
</dbReference>
<proteinExistence type="inferred from homology"/>
<feature type="compositionally biased region" description="Acidic residues" evidence="10">
    <location>
        <begin position="1048"/>
        <end position="1062"/>
    </location>
</feature>
<feature type="domain" description="FF" evidence="12">
    <location>
        <begin position="882"/>
        <end position="937"/>
    </location>
</feature>
<dbReference type="FunFam" id="2.20.70.10:FF:000228">
    <property type="entry name" value="Pre-mRNA-processing protein 40A"/>
    <property type="match status" value="1"/>
</dbReference>
<dbReference type="PANTHER" id="PTHR11864">
    <property type="entry name" value="PRE-MRNA-PROCESSING PROTEIN PRP40"/>
    <property type="match status" value="1"/>
</dbReference>
<evidence type="ECO:0000313" key="14">
    <source>
        <dbReference type="Proteomes" id="UP000655225"/>
    </source>
</evidence>
<comment type="function">
    <text evidence="6">Binds the phosphorylated C-terminal domain (CTD) of the largest subunit of RNA polymerase II and functions as a scaffold for RNA processing machineries. May be involved in pre-mRNA splicing.</text>
</comment>
<feature type="coiled-coil region" evidence="9">
    <location>
        <begin position="723"/>
        <end position="751"/>
    </location>
</feature>
<dbReference type="InterPro" id="IPR036020">
    <property type="entry name" value="WW_dom_sf"/>
</dbReference>
<dbReference type="SMART" id="SM00456">
    <property type="entry name" value="WW"/>
    <property type="match status" value="2"/>
</dbReference>
<dbReference type="SUPFAM" id="SSF51045">
    <property type="entry name" value="WW domain"/>
    <property type="match status" value="2"/>
</dbReference>
<keyword evidence="2" id="KW-0507">mRNA processing</keyword>
<dbReference type="FunFam" id="1.10.10.440:FF:000024">
    <property type="entry name" value="Pre-mRNA-processing protein 40A"/>
    <property type="match status" value="1"/>
</dbReference>
<dbReference type="PROSITE" id="PS51676">
    <property type="entry name" value="FF"/>
    <property type="match status" value="5"/>
</dbReference>
<evidence type="ECO:0000256" key="10">
    <source>
        <dbReference type="SAM" id="MobiDB-lite"/>
    </source>
</evidence>
<comment type="subcellular location">
    <subcellularLocation>
        <location evidence="1">Nucleus</location>
    </subcellularLocation>
</comment>
<evidence type="ECO:0000313" key="13">
    <source>
        <dbReference type="EMBL" id="KAF8410256.1"/>
    </source>
</evidence>
<dbReference type="GO" id="GO:0045292">
    <property type="term" value="P:mRNA cis splicing, via spliceosome"/>
    <property type="evidence" value="ECO:0007669"/>
    <property type="project" value="InterPro"/>
</dbReference>
<dbReference type="FunFam" id="2.20.70.10:FF:000117">
    <property type="entry name" value="Pre-mRNA-processing protein 40B"/>
    <property type="match status" value="1"/>
</dbReference>
<comment type="subunit">
    <text evidence="8">Interacts (via the WW domains) with the phosphorylated C-terminal domain of NRPB1 (via CTD domain).</text>
</comment>
<evidence type="ECO:0008006" key="15">
    <source>
        <dbReference type="Google" id="ProtNLM"/>
    </source>
</evidence>
<dbReference type="FunFam" id="1.10.10.440:FF:000022">
    <property type="entry name" value="Pre-mRNA-processing protein 40A"/>
    <property type="match status" value="1"/>
</dbReference>
<dbReference type="Pfam" id="PF00397">
    <property type="entry name" value="WW"/>
    <property type="match status" value="1"/>
</dbReference>